<name>A0A4Q7YXC6_9BACT</name>
<dbReference type="Proteomes" id="UP000292958">
    <property type="component" value="Unassembled WGS sequence"/>
</dbReference>
<keyword evidence="2" id="KW-0732">Signal</keyword>
<gene>
    <name evidence="4" type="ORF">BDD14_4193</name>
</gene>
<feature type="domain" description="Transglycosylase SLT" evidence="3">
    <location>
        <begin position="123"/>
        <end position="218"/>
    </location>
</feature>
<reference evidence="4 5" key="1">
    <citation type="submission" date="2019-02" db="EMBL/GenBank/DDBJ databases">
        <title>Genomic Encyclopedia of Archaeal and Bacterial Type Strains, Phase II (KMG-II): from individual species to whole genera.</title>
        <authorList>
            <person name="Goeker M."/>
        </authorList>
    </citation>
    <scope>NUCLEOTIDE SEQUENCE [LARGE SCALE GENOMIC DNA]</scope>
    <source>
        <strain evidence="4 5">DSM 18101</strain>
    </source>
</reference>
<dbReference type="OrthoDB" id="9815002at2"/>
<dbReference type="PANTHER" id="PTHR37423:SF2">
    <property type="entry name" value="MEMBRANE-BOUND LYTIC MUREIN TRANSGLYCOSYLASE C"/>
    <property type="match status" value="1"/>
</dbReference>
<dbReference type="CDD" id="cd00254">
    <property type="entry name" value="LT-like"/>
    <property type="match status" value="1"/>
</dbReference>
<protein>
    <submittedName>
        <fullName evidence="4">Transglycosylase-like protein with SLT domain</fullName>
    </submittedName>
</protein>
<evidence type="ECO:0000256" key="1">
    <source>
        <dbReference type="ARBA" id="ARBA00007734"/>
    </source>
</evidence>
<organism evidence="4 5">
    <name type="scientific">Edaphobacter modestus</name>
    <dbReference type="NCBI Taxonomy" id="388466"/>
    <lineage>
        <taxon>Bacteria</taxon>
        <taxon>Pseudomonadati</taxon>
        <taxon>Acidobacteriota</taxon>
        <taxon>Terriglobia</taxon>
        <taxon>Terriglobales</taxon>
        <taxon>Acidobacteriaceae</taxon>
        <taxon>Edaphobacter</taxon>
    </lineage>
</organism>
<dbReference type="InterPro" id="IPR008258">
    <property type="entry name" value="Transglycosylase_SLT_dom_1"/>
</dbReference>
<dbReference type="AlphaFoldDB" id="A0A4Q7YXC6"/>
<dbReference type="Gene3D" id="1.10.530.10">
    <property type="match status" value="1"/>
</dbReference>
<dbReference type="SUPFAM" id="SSF53955">
    <property type="entry name" value="Lysozyme-like"/>
    <property type="match status" value="1"/>
</dbReference>
<comment type="caution">
    <text evidence="4">The sequence shown here is derived from an EMBL/GenBank/DDBJ whole genome shotgun (WGS) entry which is preliminary data.</text>
</comment>
<evidence type="ECO:0000259" key="3">
    <source>
        <dbReference type="Pfam" id="PF01464"/>
    </source>
</evidence>
<feature type="signal peptide" evidence="2">
    <location>
        <begin position="1"/>
        <end position="25"/>
    </location>
</feature>
<dbReference type="PANTHER" id="PTHR37423">
    <property type="entry name" value="SOLUBLE LYTIC MUREIN TRANSGLYCOSYLASE-RELATED"/>
    <property type="match status" value="1"/>
</dbReference>
<feature type="chain" id="PRO_5020284705" evidence="2">
    <location>
        <begin position="26"/>
        <end position="253"/>
    </location>
</feature>
<keyword evidence="5" id="KW-1185">Reference proteome</keyword>
<accession>A0A4Q7YXC6</accession>
<dbReference type="Pfam" id="PF01464">
    <property type="entry name" value="SLT"/>
    <property type="match status" value="1"/>
</dbReference>
<evidence type="ECO:0000313" key="4">
    <source>
        <dbReference type="EMBL" id="RZU42602.1"/>
    </source>
</evidence>
<sequence>MLLSAGRRRGALIVLAAIVCPLARAAEHVTLKNGFELDCARREMRGDHMRLYFTSADSTNRGAAEGSGANYMDVAADAVVRVEIIPDPPVVADVMPAHREPAKQHAAAASVLTREEMHTMLANAGGEHNIDADLLASVVKAESGGQVRAVSRVGAQGLMQLMPKTAGELGVEDAFQPEENIAGGTAYLDQLLTRYNNNVALALAAYNAGPAAVDRYHGVPPYRETRAYVARVIREFNRRKRMAGSGQQVAQAK</sequence>
<proteinExistence type="inferred from homology"/>
<dbReference type="RefSeq" id="WP_130420530.1">
    <property type="nucleotide sequence ID" value="NZ_SHKW01000001.1"/>
</dbReference>
<evidence type="ECO:0000313" key="5">
    <source>
        <dbReference type="Proteomes" id="UP000292958"/>
    </source>
</evidence>
<comment type="similarity">
    <text evidence="1">Belongs to the transglycosylase Slt family.</text>
</comment>
<dbReference type="EMBL" id="SHKW01000001">
    <property type="protein sequence ID" value="RZU42602.1"/>
    <property type="molecule type" value="Genomic_DNA"/>
</dbReference>
<dbReference type="InterPro" id="IPR023346">
    <property type="entry name" value="Lysozyme-like_dom_sf"/>
</dbReference>
<evidence type="ECO:0000256" key="2">
    <source>
        <dbReference type="SAM" id="SignalP"/>
    </source>
</evidence>